<protein>
    <submittedName>
        <fullName evidence="1">Uncharacterized protein</fullName>
    </submittedName>
</protein>
<dbReference type="InParanoid" id="A0A139WNU7"/>
<reference evidence="1 2" key="1">
    <citation type="journal article" date="2008" name="Nature">
        <title>The genome of the model beetle and pest Tribolium castaneum.</title>
        <authorList>
            <consortium name="Tribolium Genome Sequencing Consortium"/>
            <person name="Richards S."/>
            <person name="Gibbs R.A."/>
            <person name="Weinstock G.M."/>
            <person name="Brown S.J."/>
            <person name="Denell R."/>
            <person name="Beeman R.W."/>
            <person name="Gibbs R."/>
            <person name="Beeman R.W."/>
            <person name="Brown S.J."/>
            <person name="Bucher G."/>
            <person name="Friedrich M."/>
            <person name="Grimmelikhuijzen C.J."/>
            <person name="Klingler M."/>
            <person name="Lorenzen M."/>
            <person name="Richards S."/>
            <person name="Roth S."/>
            <person name="Schroder R."/>
            <person name="Tautz D."/>
            <person name="Zdobnov E.M."/>
            <person name="Muzny D."/>
            <person name="Gibbs R.A."/>
            <person name="Weinstock G.M."/>
            <person name="Attaway T."/>
            <person name="Bell S."/>
            <person name="Buhay C.J."/>
            <person name="Chandrabose M.N."/>
            <person name="Chavez D."/>
            <person name="Clerk-Blankenburg K.P."/>
            <person name="Cree A."/>
            <person name="Dao M."/>
            <person name="Davis C."/>
            <person name="Chacko J."/>
            <person name="Dinh H."/>
            <person name="Dugan-Rocha S."/>
            <person name="Fowler G."/>
            <person name="Garner T.T."/>
            <person name="Garnes J."/>
            <person name="Gnirke A."/>
            <person name="Hawes A."/>
            <person name="Hernandez J."/>
            <person name="Hines S."/>
            <person name="Holder M."/>
            <person name="Hume J."/>
            <person name="Jhangiani S.N."/>
            <person name="Joshi V."/>
            <person name="Khan Z.M."/>
            <person name="Jackson L."/>
            <person name="Kovar C."/>
            <person name="Kowis A."/>
            <person name="Lee S."/>
            <person name="Lewis L.R."/>
            <person name="Margolis J."/>
            <person name="Morgan M."/>
            <person name="Nazareth L.V."/>
            <person name="Nguyen N."/>
            <person name="Okwuonu G."/>
            <person name="Parker D."/>
            <person name="Richards S."/>
            <person name="Ruiz S.J."/>
            <person name="Santibanez J."/>
            <person name="Savard J."/>
            <person name="Scherer S.E."/>
            <person name="Schneider B."/>
            <person name="Sodergren E."/>
            <person name="Tautz D."/>
            <person name="Vattahil S."/>
            <person name="Villasana D."/>
            <person name="White C.S."/>
            <person name="Wright R."/>
            <person name="Park Y."/>
            <person name="Beeman R.W."/>
            <person name="Lord J."/>
            <person name="Oppert B."/>
            <person name="Lorenzen M."/>
            <person name="Brown S."/>
            <person name="Wang L."/>
            <person name="Savard J."/>
            <person name="Tautz D."/>
            <person name="Richards S."/>
            <person name="Weinstock G."/>
            <person name="Gibbs R.A."/>
            <person name="Liu Y."/>
            <person name="Worley K."/>
            <person name="Weinstock G."/>
            <person name="Elsik C.G."/>
            <person name="Reese J.T."/>
            <person name="Elhaik E."/>
            <person name="Landan G."/>
            <person name="Graur D."/>
            <person name="Arensburger P."/>
            <person name="Atkinson P."/>
            <person name="Beeman R.W."/>
            <person name="Beidler J."/>
            <person name="Brown S.J."/>
            <person name="Demuth J.P."/>
            <person name="Drury D.W."/>
            <person name="Du Y.Z."/>
            <person name="Fujiwara H."/>
            <person name="Lorenzen M."/>
            <person name="Maselli V."/>
            <person name="Osanai M."/>
            <person name="Park Y."/>
            <person name="Robertson H.M."/>
            <person name="Tu Z."/>
            <person name="Wang J.J."/>
            <person name="Wang S."/>
            <person name="Richards S."/>
            <person name="Song H."/>
            <person name="Zhang L."/>
            <person name="Sodergren E."/>
            <person name="Werner D."/>
            <person name="Stanke M."/>
            <person name="Morgenstern B."/>
            <person name="Solovyev V."/>
            <person name="Kosarev P."/>
            <person name="Brown G."/>
            <person name="Chen H.C."/>
            <person name="Ermolaeva O."/>
            <person name="Hlavina W."/>
            <person name="Kapustin Y."/>
            <person name="Kiryutin B."/>
            <person name="Kitts P."/>
            <person name="Maglott D."/>
            <person name="Pruitt K."/>
            <person name="Sapojnikov V."/>
            <person name="Souvorov A."/>
            <person name="Mackey A.J."/>
            <person name="Waterhouse R.M."/>
            <person name="Wyder S."/>
            <person name="Zdobnov E.M."/>
            <person name="Zdobnov E.M."/>
            <person name="Wyder S."/>
            <person name="Kriventseva E.V."/>
            <person name="Kadowaki T."/>
            <person name="Bork P."/>
            <person name="Aranda M."/>
            <person name="Bao R."/>
            <person name="Beermann A."/>
            <person name="Berns N."/>
            <person name="Bolognesi R."/>
            <person name="Bonneton F."/>
            <person name="Bopp D."/>
            <person name="Brown S.J."/>
            <person name="Bucher G."/>
            <person name="Butts T."/>
            <person name="Chaumot A."/>
            <person name="Denell R.E."/>
            <person name="Ferrier D.E."/>
            <person name="Friedrich M."/>
            <person name="Gordon C.M."/>
            <person name="Jindra M."/>
            <person name="Klingler M."/>
            <person name="Lan Q."/>
            <person name="Lattorff H.M."/>
            <person name="Laudet V."/>
            <person name="von Levetsow C."/>
            <person name="Liu Z."/>
            <person name="Lutz R."/>
            <person name="Lynch J.A."/>
            <person name="da Fonseca R.N."/>
            <person name="Posnien N."/>
            <person name="Reuter R."/>
            <person name="Roth S."/>
            <person name="Savard J."/>
            <person name="Schinko J.B."/>
            <person name="Schmitt C."/>
            <person name="Schoppmeier M."/>
            <person name="Schroder R."/>
            <person name="Shippy T.D."/>
            <person name="Simonnet F."/>
            <person name="Marques-Souza H."/>
            <person name="Tautz D."/>
            <person name="Tomoyasu Y."/>
            <person name="Trauner J."/>
            <person name="Van der Zee M."/>
            <person name="Vervoort M."/>
            <person name="Wittkopp N."/>
            <person name="Wimmer E.A."/>
            <person name="Yang X."/>
            <person name="Jones A.K."/>
            <person name="Sattelle D.B."/>
            <person name="Ebert P.R."/>
            <person name="Nelson D."/>
            <person name="Scott J.G."/>
            <person name="Beeman R.W."/>
            <person name="Muthukrishnan S."/>
            <person name="Kramer K.J."/>
            <person name="Arakane Y."/>
            <person name="Beeman R.W."/>
            <person name="Zhu Q."/>
            <person name="Hogenkamp D."/>
            <person name="Dixit R."/>
            <person name="Oppert B."/>
            <person name="Jiang H."/>
            <person name="Zou Z."/>
            <person name="Marshall J."/>
            <person name="Elpidina E."/>
            <person name="Vinokurov K."/>
            <person name="Oppert C."/>
            <person name="Zou Z."/>
            <person name="Evans J."/>
            <person name="Lu Z."/>
            <person name="Zhao P."/>
            <person name="Sumathipala N."/>
            <person name="Altincicek B."/>
            <person name="Vilcinskas A."/>
            <person name="Williams M."/>
            <person name="Hultmark D."/>
            <person name="Hetru C."/>
            <person name="Jiang H."/>
            <person name="Grimmelikhuijzen C.J."/>
            <person name="Hauser F."/>
            <person name="Cazzamali G."/>
            <person name="Williamson M."/>
            <person name="Park Y."/>
            <person name="Li B."/>
            <person name="Tanaka Y."/>
            <person name="Predel R."/>
            <person name="Neupert S."/>
            <person name="Schachtner J."/>
            <person name="Verleyen P."/>
            <person name="Raible F."/>
            <person name="Bork P."/>
            <person name="Friedrich M."/>
            <person name="Walden K.K."/>
            <person name="Robertson H.M."/>
            <person name="Angeli S."/>
            <person name="Foret S."/>
            <person name="Bucher G."/>
            <person name="Schuetz S."/>
            <person name="Maleszka R."/>
            <person name="Wimmer E.A."/>
            <person name="Beeman R.W."/>
            <person name="Lorenzen M."/>
            <person name="Tomoyasu Y."/>
            <person name="Miller S.C."/>
            <person name="Grossmann D."/>
            <person name="Bucher G."/>
        </authorList>
    </citation>
    <scope>NUCLEOTIDE SEQUENCE [LARGE SCALE GENOMIC DNA]</scope>
    <source>
        <strain evidence="1 2">Georgia GA2</strain>
    </source>
</reference>
<keyword evidence="2" id="KW-1185">Reference proteome</keyword>
<gene>
    <name evidence="1" type="primary">AUGUSTUS-3.0.2_31974</name>
    <name evidence="1" type="ORF">TcasGA2_TC031974</name>
</gene>
<reference evidence="1 2" key="2">
    <citation type="journal article" date="2010" name="Nucleic Acids Res.">
        <title>BeetleBase in 2010: revisions to provide comprehensive genomic information for Tribolium castaneum.</title>
        <authorList>
            <person name="Kim H.S."/>
            <person name="Murphy T."/>
            <person name="Xia J."/>
            <person name="Caragea D."/>
            <person name="Park Y."/>
            <person name="Beeman R.W."/>
            <person name="Lorenzen M.D."/>
            <person name="Butcher S."/>
            <person name="Manak J.R."/>
            <person name="Brown S.J."/>
        </authorList>
    </citation>
    <scope>GENOME REANNOTATION</scope>
    <source>
        <strain evidence="1 2">Georgia GA2</strain>
    </source>
</reference>
<name>A0A139WNU7_TRICA</name>
<sequence length="37" mass="4336">MPIFDCVIYTEQHIRDVEEDETPIRNTAVSLLFIDLV</sequence>
<dbReference type="AlphaFoldDB" id="A0A139WNU7"/>
<proteinExistence type="predicted"/>
<evidence type="ECO:0000313" key="2">
    <source>
        <dbReference type="Proteomes" id="UP000007266"/>
    </source>
</evidence>
<dbReference type="Proteomes" id="UP000007266">
    <property type="component" value="Linkage group 2"/>
</dbReference>
<dbReference type="EMBL" id="KQ971308">
    <property type="protein sequence ID" value="KYB29546.1"/>
    <property type="molecule type" value="Genomic_DNA"/>
</dbReference>
<evidence type="ECO:0000313" key="1">
    <source>
        <dbReference type="EMBL" id="KYB29546.1"/>
    </source>
</evidence>
<accession>A0A139WNU7</accession>
<organism evidence="1 2">
    <name type="scientific">Tribolium castaneum</name>
    <name type="common">Red flour beetle</name>
    <dbReference type="NCBI Taxonomy" id="7070"/>
    <lineage>
        <taxon>Eukaryota</taxon>
        <taxon>Metazoa</taxon>
        <taxon>Ecdysozoa</taxon>
        <taxon>Arthropoda</taxon>
        <taxon>Hexapoda</taxon>
        <taxon>Insecta</taxon>
        <taxon>Pterygota</taxon>
        <taxon>Neoptera</taxon>
        <taxon>Endopterygota</taxon>
        <taxon>Coleoptera</taxon>
        <taxon>Polyphaga</taxon>
        <taxon>Cucujiformia</taxon>
        <taxon>Tenebrionidae</taxon>
        <taxon>Tenebrionidae incertae sedis</taxon>
        <taxon>Tribolium</taxon>
    </lineage>
</organism>